<evidence type="ECO:0000313" key="1">
    <source>
        <dbReference type="EMBL" id="AGM28204.1"/>
    </source>
</evidence>
<dbReference type="Pfam" id="PF10910">
    <property type="entry name" value="Phage_gene29"/>
    <property type="match status" value="1"/>
</dbReference>
<protein>
    <submittedName>
        <fullName evidence="1">Bacteriophage protein</fullName>
    </submittedName>
</protein>
<reference evidence="1 2" key="1">
    <citation type="journal article" date="2013" name="Genome Announc.">
        <title>Complete Genome Sequence of Mycobacterium massiliense Clinical Strain Asan 50594, Belonging to the Type II Genotype.</title>
        <authorList>
            <person name="Kim B.J."/>
            <person name="Kim B.R."/>
            <person name="Hong S.H."/>
            <person name="Seok S.H."/>
            <person name="Kook Y.H."/>
            <person name="Kim B.J."/>
        </authorList>
    </citation>
    <scope>NUCLEOTIDE SEQUENCE [LARGE SCALE GENOMIC DNA]</scope>
    <source>
        <strain evidence="1 2">50594</strain>
    </source>
</reference>
<sequence length="172" mass="19393">MAADKYVPRALQAYAEKQKAQDAQKAEMESAYQDFLTDCHYPQDKDGNRMDSAHFVWLVGYHMIRCGWRRSAQPLIKPRAVEAPGVVEGAIEWVPIDAPDDPLEGVENMTFAQISALPEWLKRKAIQRLNGNQDADDDLPEMAEPAWRVTPNIAIKDERPIGDDFVKGIENG</sequence>
<name>A0AB33A8V2_9MYCO</name>
<organism evidence="1 2">
    <name type="scientific">Mycobacteroides abscessus subsp. bolletii 50594</name>
    <dbReference type="NCBI Taxonomy" id="1303024"/>
    <lineage>
        <taxon>Bacteria</taxon>
        <taxon>Bacillati</taxon>
        <taxon>Actinomycetota</taxon>
        <taxon>Actinomycetes</taxon>
        <taxon>Mycobacteriales</taxon>
        <taxon>Mycobacteriaceae</taxon>
        <taxon>Mycobacteroides</taxon>
        <taxon>Mycobacteroides abscessus</taxon>
    </lineage>
</organism>
<dbReference type="Proteomes" id="UP000013961">
    <property type="component" value="Chromosome"/>
</dbReference>
<dbReference type="InterPro" id="IPR021226">
    <property type="entry name" value="Phage_gene29"/>
</dbReference>
<dbReference type="KEGG" id="mabb:MASS_1602"/>
<dbReference type="AlphaFoldDB" id="A0AB33A8V2"/>
<evidence type="ECO:0000313" key="2">
    <source>
        <dbReference type="Proteomes" id="UP000013961"/>
    </source>
</evidence>
<accession>A0AB33A8V2</accession>
<proteinExistence type="predicted"/>
<gene>
    <name evidence="1" type="ORF">MASS_1602</name>
</gene>
<dbReference type="EMBL" id="CP004374">
    <property type="protein sequence ID" value="AGM28204.1"/>
    <property type="molecule type" value="Genomic_DNA"/>
</dbReference>